<proteinExistence type="predicted"/>
<evidence type="ECO:0000313" key="2">
    <source>
        <dbReference type="Proteomes" id="UP001527925"/>
    </source>
</evidence>
<accession>A0ABR4NKR0</accession>
<reference evidence="1 2" key="1">
    <citation type="submission" date="2023-09" db="EMBL/GenBank/DDBJ databases">
        <title>Pangenome analysis of Batrachochytrium dendrobatidis and related Chytrids.</title>
        <authorList>
            <person name="Yacoub M.N."/>
            <person name="Stajich J.E."/>
            <person name="James T.Y."/>
        </authorList>
    </citation>
    <scope>NUCLEOTIDE SEQUENCE [LARGE SCALE GENOMIC DNA]</scope>
    <source>
        <strain evidence="1 2">JEL0888</strain>
    </source>
</reference>
<name>A0ABR4NKR0_9FUNG</name>
<comment type="caution">
    <text evidence="1">The sequence shown here is derived from an EMBL/GenBank/DDBJ whole genome shotgun (WGS) entry which is preliminary data.</text>
</comment>
<organism evidence="1 2">
    <name type="scientific">Polyrhizophydium stewartii</name>
    <dbReference type="NCBI Taxonomy" id="2732419"/>
    <lineage>
        <taxon>Eukaryota</taxon>
        <taxon>Fungi</taxon>
        <taxon>Fungi incertae sedis</taxon>
        <taxon>Chytridiomycota</taxon>
        <taxon>Chytridiomycota incertae sedis</taxon>
        <taxon>Chytridiomycetes</taxon>
        <taxon>Rhizophydiales</taxon>
        <taxon>Rhizophydiales incertae sedis</taxon>
        <taxon>Polyrhizophydium</taxon>
    </lineage>
</organism>
<protein>
    <submittedName>
        <fullName evidence="1">Uncharacterized protein</fullName>
    </submittedName>
</protein>
<dbReference type="Proteomes" id="UP001527925">
    <property type="component" value="Unassembled WGS sequence"/>
</dbReference>
<sequence>MRSSPTTASCHWFDYDTFGLDPTGSDLATLLVDRSRLPQEARPPRSRRLTIIDSTNRANDVSKGSHAIDKIADKLAVAHDVLVAPHADLQRIAAGSVPRESSAMLARVLHIQPDAEALRRRLRYTAQLPQLAAMNRGQCTA</sequence>
<dbReference type="EMBL" id="JADGIZ020000001">
    <property type="protein sequence ID" value="KAL2920106.1"/>
    <property type="molecule type" value="Genomic_DNA"/>
</dbReference>
<keyword evidence="2" id="KW-1185">Reference proteome</keyword>
<evidence type="ECO:0000313" key="1">
    <source>
        <dbReference type="EMBL" id="KAL2920106.1"/>
    </source>
</evidence>
<gene>
    <name evidence="1" type="ORF">HK105_200172</name>
</gene>